<dbReference type="EMBL" id="JARGDH010000004">
    <property type="protein sequence ID" value="KAL0269458.1"/>
    <property type="molecule type" value="Genomic_DNA"/>
</dbReference>
<evidence type="ECO:0000313" key="3">
    <source>
        <dbReference type="EMBL" id="KAL0269458.1"/>
    </source>
</evidence>
<evidence type="ECO:0000256" key="2">
    <source>
        <dbReference type="SAM" id="MobiDB-lite"/>
    </source>
</evidence>
<dbReference type="AlphaFoldDB" id="A0AAW2HI96"/>
<evidence type="ECO:0008006" key="4">
    <source>
        <dbReference type="Google" id="ProtNLM"/>
    </source>
</evidence>
<accession>A0AAW2HI96</accession>
<organism evidence="3">
    <name type="scientific">Menopon gallinae</name>
    <name type="common">poultry shaft louse</name>
    <dbReference type="NCBI Taxonomy" id="328185"/>
    <lineage>
        <taxon>Eukaryota</taxon>
        <taxon>Metazoa</taxon>
        <taxon>Ecdysozoa</taxon>
        <taxon>Arthropoda</taxon>
        <taxon>Hexapoda</taxon>
        <taxon>Insecta</taxon>
        <taxon>Pterygota</taxon>
        <taxon>Neoptera</taxon>
        <taxon>Paraneoptera</taxon>
        <taxon>Psocodea</taxon>
        <taxon>Troctomorpha</taxon>
        <taxon>Phthiraptera</taxon>
        <taxon>Amblycera</taxon>
        <taxon>Menoponidae</taxon>
        <taxon>Menopon</taxon>
    </lineage>
</organism>
<feature type="compositionally biased region" description="Basic and acidic residues" evidence="2">
    <location>
        <begin position="23"/>
        <end position="33"/>
    </location>
</feature>
<feature type="region of interest" description="Disordered" evidence="2">
    <location>
        <begin position="1"/>
        <end position="62"/>
    </location>
</feature>
<feature type="coiled-coil region" evidence="1">
    <location>
        <begin position="65"/>
        <end position="92"/>
    </location>
</feature>
<feature type="region of interest" description="Disordered" evidence="2">
    <location>
        <begin position="294"/>
        <end position="322"/>
    </location>
</feature>
<proteinExistence type="predicted"/>
<sequence>MVDSKLNIPVNYKGSQPQIQRIKKQDEDDHWISEEELYTEGSSDEEKPTHTSRKHNLKDMDDDDILKNEDELLELKESIQKLNEDLKNSNMVEKIYDVGKSREKVNKSEPEPSPEKIVAKMAEMEKLDKILKIKSEEIKTARSERMREVEECTQLLRQLSTTNVPESVKNNSEQFVRLLESEISESTGDTIEANRILKHSRKTKLEDPGRKSGTFIERNIQLAKCGDGILSLTDEEKLRLKTILKDGDGAEDQPTDNEYAFNDDLRRVISEIDRKLEEHKKTKFPFYSIRSSEMKQEIQKEKEEKENEKTKPKVQTTDSSDRKRLREVDKLLNCFNSVTKEEIVPLADEDLHYLIEESKQCMVSVSRDSLEQGPQDLEMPTQEIMSNLVTDAKSKMPNFKFRHH</sequence>
<evidence type="ECO:0000256" key="1">
    <source>
        <dbReference type="SAM" id="Coils"/>
    </source>
</evidence>
<name>A0AAW2HI96_9NEOP</name>
<feature type="compositionally biased region" description="Basic and acidic residues" evidence="2">
    <location>
        <begin position="294"/>
        <end position="311"/>
    </location>
</feature>
<reference evidence="3" key="1">
    <citation type="journal article" date="2024" name="Gigascience">
        <title>Chromosome-level genome of the poultry shaft louse Menopon gallinae provides insight into the host-switching and adaptive evolution of parasitic lice.</title>
        <authorList>
            <person name="Xu Y."/>
            <person name="Ma L."/>
            <person name="Liu S."/>
            <person name="Liang Y."/>
            <person name="Liu Q."/>
            <person name="He Z."/>
            <person name="Tian L."/>
            <person name="Duan Y."/>
            <person name="Cai W."/>
            <person name="Li H."/>
            <person name="Song F."/>
        </authorList>
    </citation>
    <scope>NUCLEOTIDE SEQUENCE</scope>
    <source>
        <strain evidence="3">Cailab_2023a</strain>
    </source>
</reference>
<keyword evidence="1" id="KW-0175">Coiled coil</keyword>
<gene>
    <name evidence="3" type="ORF">PYX00_007182</name>
</gene>
<comment type="caution">
    <text evidence="3">The sequence shown here is derived from an EMBL/GenBank/DDBJ whole genome shotgun (WGS) entry which is preliminary data.</text>
</comment>
<protein>
    <recommendedName>
        <fullName evidence="4">Fibrous sheath-interacting protein 1</fullName>
    </recommendedName>
</protein>